<keyword evidence="3" id="KW-1185">Reference proteome</keyword>
<proteinExistence type="predicted"/>
<gene>
    <name evidence="2" type="ORF">LO744_00725</name>
</gene>
<evidence type="ECO:0000313" key="3">
    <source>
        <dbReference type="Proteomes" id="UP001108025"/>
    </source>
</evidence>
<dbReference type="AlphaFoldDB" id="A0A9Q3V0A7"/>
<name>A0A9Q3V0A7_9FLAO</name>
<comment type="caution">
    <text evidence="2">The sequence shown here is derived from an EMBL/GenBank/DDBJ whole genome shotgun (WGS) entry which is preliminary data.</text>
</comment>
<dbReference type="EMBL" id="JAJNAY010000001">
    <property type="protein sequence ID" value="MCD1115403.1"/>
    <property type="molecule type" value="Genomic_DNA"/>
</dbReference>
<dbReference type="Proteomes" id="UP001108025">
    <property type="component" value="Unassembled WGS sequence"/>
</dbReference>
<accession>A0A9Q3V0A7</accession>
<dbReference type="RefSeq" id="WP_230666402.1">
    <property type="nucleotide sequence ID" value="NZ_JAJNAY010000001.1"/>
</dbReference>
<reference evidence="2" key="1">
    <citation type="submission" date="2021-11" db="EMBL/GenBank/DDBJ databases">
        <title>Description of novel Chryseobacterium species.</title>
        <authorList>
            <person name="Saticioglu I.B."/>
            <person name="Ay H."/>
            <person name="Altun S."/>
            <person name="Duman M."/>
        </authorList>
    </citation>
    <scope>NUCLEOTIDE SEQUENCE</scope>
    <source>
        <strain evidence="2">C-17</strain>
    </source>
</reference>
<dbReference type="SUPFAM" id="SSF74653">
    <property type="entry name" value="TolA/TonB C-terminal domain"/>
    <property type="match status" value="1"/>
</dbReference>
<feature type="signal peptide" evidence="1">
    <location>
        <begin position="1"/>
        <end position="18"/>
    </location>
</feature>
<keyword evidence="1" id="KW-0732">Signal</keyword>
<sequence length="136" mass="15199">MKKLLFFAILTISIKAFSQEVSPSPSQENVSVDKIIYDKADTNPVYPGGIDAFRKNFYQTFDSGNINGKGKINAEALFVIDQNGYITEIKVNGENKSMNKEMTRAIKAMSKTKWKPAKLGGIAVKYRFRLPIATNL</sequence>
<evidence type="ECO:0000313" key="2">
    <source>
        <dbReference type="EMBL" id="MCD1115403.1"/>
    </source>
</evidence>
<dbReference type="Gene3D" id="3.30.1150.10">
    <property type="match status" value="1"/>
</dbReference>
<feature type="chain" id="PRO_5040391686" evidence="1">
    <location>
        <begin position="19"/>
        <end position="136"/>
    </location>
</feature>
<evidence type="ECO:0000256" key="1">
    <source>
        <dbReference type="SAM" id="SignalP"/>
    </source>
</evidence>
<protein>
    <submittedName>
        <fullName evidence="2">Energy transducer TonB</fullName>
    </submittedName>
</protein>
<organism evidence="2 3">
    <name type="scientific">Chryseobacterium turcicum</name>
    <dbReference type="NCBI Taxonomy" id="2898076"/>
    <lineage>
        <taxon>Bacteria</taxon>
        <taxon>Pseudomonadati</taxon>
        <taxon>Bacteroidota</taxon>
        <taxon>Flavobacteriia</taxon>
        <taxon>Flavobacteriales</taxon>
        <taxon>Weeksellaceae</taxon>
        <taxon>Chryseobacterium group</taxon>
        <taxon>Chryseobacterium</taxon>
    </lineage>
</organism>